<keyword evidence="5" id="KW-0472">Membrane</keyword>
<reference evidence="7" key="1">
    <citation type="journal article" date="2020" name="Stud. Mycol.">
        <title>101 Dothideomycetes genomes: a test case for predicting lifestyles and emergence of pathogens.</title>
        <authorList>
            <person name="Haridas S."/>
            <person name="Albert R."/>
            <person name="Binder M."/>
            <person name="Bloem J."/>
            <person name="Labutti K."/>
            <person name="Salamov A."/>
            <person name="Andreopoulos B."/>
            <person name="Baker S."/>
            <person name="Barry K."/>
            <person name="Bills G."/>
            <person name="Bluhm B."/>
            <person name="Cannon C."/>
            <person name="Castanera R."/>
            <person name="Culley D."/>
            <person name="Daum C."/>
            <person name="Ezra D."/>
            <person name="Gonzalez J."/>
            <person name="Henrissat B."/>
            <person name="Kuo A."/>
            <person name="Liang C."/>
            <person name="Lipzen A."/>
            <person name="Lutzoni F."/>
            <person name="Magnuson J."/>
            <person name="Mondo S."/>
            <person name="Nolan M."/>
            <person name="Ohm R."/>
            <person name="Pangilinan J."/>
            <person name="Park H.-J."/>
            <person name="Ramirez L."/>
            <person name="Alfaro M."/>
            <person name="Sun H."/>
            <person name="Tritt A."/>
            <person name="Yoshinaga Y."/>
            <person name="Zwiers L.-H."/>
            <person name="Turgeon B."/>
            <person name="Goodwin S."/>
            <person name="Spatafora J."/>
            <person name="Crous P."/>
            <person name="Grigoriev I."/>
        </authorList>
    </citation>
    <scope>NUCLEOTIDE SEQUENCE</scope>
    <source>
        <strain evidence="7">CBS 627.86</strain>
    </source>
</reference>
<keyword evidence="3" id="KW-0560">Oxidoreductase</keyword>
<keyword evidence="4" id="KW-0503">Monooxygenase</keyword>
<dbReference type="AlphaFoldDB" id="A0A6A5ZLV0"/>
<keyword evidence="5" id="KW-0812">Transmembrane</keyword>
<gene>
    <name evidence="7" type="ORF">BDV96DRAFT_595722</name>
</gene>
<dbReference type="InterPro" id="IPR036188">
    <property type="entry name" value="FAD/NAD-bd_sf"/>
</dbReference>
<keyword evidence="8" id="KW-1185">Reference proteome</keyword>
<organism evidence="7 8">
    <name type="scientific">Lophiotrema nucula</name>
    <dbReference type="NCBI Taxonomy" id="690887"/>
    <lineage>
        <taxon>Eukaryota</taxon>
        <taxon>Fungi</taxon>
        <taxon>Dikarya</taxon>
        <taxon>Ascomycota</taxon>
        <taxon>Pezizomycotina</taxon>
        <taxon>Dothideomycetes</taxon>
        <taxon>Pleosporomycetidae</taxon>
        <taxon>Pleosporales</taxon>
        <taxon>Lophiotremataceae</taxon>
        <taxon>Lophiotrema</taxon>
    </lineage>
</organism>
<keyword evidence="1" id="KW-0285">Flavoprotein</keyword>
<evidence type="ECO:0000256" key="2">
    <source>
        <dbReference type="ARBA" id="ARBA00022827"/>
    </source>
</evidence>
<dbReference type="OrthoDB" id="655030at2759"/>
<evidence type="ECO:0000256" key="3">
    <source>
        <dbReference type="ARBA" id="ARBA00023002"/>
    </source>
</evidence>
<name>A0A6A5ZLV0_9PLEO</name>
<dbReference type="InterPro" id="IPR002938">
    <property type="entry name" value="FAD-bd"/>
</dbReference>
<dbReference type="Proteomes" id="UP000799770">
    <property type="component" value="Unassembled WGS sequence"/>
</dbReference>
<protein>
    <recommendedName>
        <fullName evidence="6">FAD-binding domain-containing protein</fullName>
    </recommendedName>
</protein>
<proteinExistence type="predicted"/>
<keyword evidence="5" id="KW-1133">Transmembrane helix</keyword>
<evidence type="ECO:0000256" key="1">
    <source>
        <dbReference type="ARBA" id="ARBA00022630"/>
    </source>
</evidence>
<dbReference type="EMBL" id="ML977314">
    <property type="protein sequence ID" value="KAF2120146.1"/>
    <property type="molecule type" value="Genomic_DNA"/>
</dbReference>
<dbReference type="PROSITE" id="PS51257">
    <property type="entry name" value="PROKAR_LIPOPROTEIN"/>
    <property type="match status" value="1"/>
</dbReference>
<dbReference type="GO" id="GO:0004497">
    <property type="term" value="F:monooxygenase activity"/>
    <property type="evidence" value="ECO:0007669"/>
    <property type="project" value="UniProtKB-KW"/>
</dbReference>
<evidence type="ECO:0000256" key="5">
    <source>
        <dbReference type="SAM" id="Phobius"/>
    </source>
</evidence>
<keyword evidence="2" id="KW-0274">FAD</keyword>
<evidence type="ECO:0000313" key="8">
    <source>
        <dbReference type="Proteomes" id="UP000799770"/>
    </source>
</evidence>
<evidence type="ECO:0000259" key="6">
    <source>
        <dbReference type="Pfam" id="PF01494"/>
    </source>
</evidence>
<accession>A0A6A5ZLV0</accession>
<evidence type="ECO:0000313" key="7">
    <source>
        <dbReference type="EMBL" id="KAF2120146.1"/>
    </source>
</evidence>
<dbReference type="PANTHER" id="PTHR46972">
    <property type="entry name" value="MONOOXYGENASE ASQM-RELATED"/>
    <property type="match status" value="1"/>
</dbReference>
<sequence length="441" mass="49438">MALKIAIIGAGLGGCILARLLHQNNMPCTIIEGEASIDYRSQGGTLDLRRPSGLLAVRKAGLCDEFVKHARYIGEYLHLTDKNLVTWLKRGASKQGEKDPLQEAPEINRAELRKMLIESRSLHFENKVVERELDLIVSADGAFSKVRQILTSERPFHSGTGVFRIPDAEKKAPECYKFVNRGSVFAYSDCKNINGQQLGDGSLYISYWSRREEDWMKKVDFDTKDMDAVRKHLLENEISDWAPELRQLIEKAEGPVRARNLYMLPVGCRFEHQEGVAVLGDAAHVMTPFAGIGVNTAFCDALLLADQIIEYPKAGEQALDLDSYILKYEDKMWAEAKDKQELTYGAMTDFILDPAAPRTSIESWICRQMKAESSAYTYPVVATCVYVAYFFYKFFVNNGSKYTRSDLQRSGPVTVENAEALGPVFVGPGSSKSSVRRPFLA</sequence>
<evidence type="ECO:0000256" key="4">
    <source>
        <dbReference type="ARBA" id="ARBA00023033"/>
    </source>
</evidence>
<dbReference type="SUPFAM" id="SSF51905">
    <property type="entry name" value="FAD/NAD(P)-binding domain"/>
    <property type="match status" value="1"/>
</dbReference>
<dbReference type="PRINTS" id="PR00420">
    <property type="entry name" value="RNGMNOXGNASE"/>
</dbReference>
<dbReference type="GO" id="GO:0071949">
    <property type="term" value="F:FAD binding"/>
    <property type="evidence" value="ECO:0007669"/>
    <property type="project" value="InterPro"/>
</dbReference>
<dbReference type="Pfam" id="PF01494">
    <property type="entry name" value="FAD_binding_3"/>
    <property type="match status" value="1"/>
</dbReference>
<feature type="domain" description="FAD-binding" evidence="6">
    <location>
        <begin position="134"/>
        <end position="320"/>
    </location>
</feature>
<dbReference type="PANTHER" id="PTHR46972:SF1">
    <property type="entry name" value="FAD DEPENDENT OXIDOREDUCTASE DOMAIN-CONTAINING PROTEIN"/>
    <property type="match status" value="1"/>
</dbReference>
<dbReference type="Gene3D" id="3.50.50.60">
    <property type="entry name" value="FAD/NAD(P)-binding domain"/>
    <property type="match status" value="2"/>
</dbReference>
<feature type="transmembrane region" description="Helical" evidence="5">
    <location>
        <begin position="376"/>
        <end position="395"/>
    </location>
</feature>